<organism evidence="1">
    <name type="scientific">uncultured Caudovirales phage</name>
    <dbReference type="NCBI Taxonomy" id="2100421"/>
    <lineage>
        <taxon>Viruses</taxon>
        <taxon>Duplodnaviria</taxon>
        <taxon>Heunggongvirae</taxon>
        <taxon>Uroviricota</taxon>
        <taxon>Caudoviricetes</taxon>
        <taxon>Peduoviridae</taxon>
        <taxon>Maltschvirus</taxon>
        <taxon>Maltschvirus maltsch</taxon>
    </lineage>
</organism>
<sequence length="81" mass="9663">MQAVWLRGVKDSEREQRKKEVLSYRNAFDDLREILEQHYVRKEAVRDYSPGWEYKQISANEYNAALDDLLNLIDISSNQKD</sequence>
<name>A0A6J5M4V0_9CAUD</name>
<accession>A0A6J5M4V0</accession>
<proteinExistence type="predicted"/>
<reference evidence="1" key="1">
    <citation type="submission" date="2020-04" db="EMBL/GenBank/DDBJ databases">
        <authorList>
            <person name="Chiriac C."/>
            <person name="Salcher M."/>
            <person name="Ghai R."/>
            <person name="Kavagutti S V."/>
        </authorList>
    </citation>
    <scope>NUCLEOTIDE SEQUENCE</scope>
</reference>
<dbReference type="EMBL" id="LR796358">
    <property type="protein sequence ID" value="CAB4138879.1"/>
    <property type="molecule type" value="Genomic_DNA"/>
</dbReference>
<protein>
    <submittedName>
        <fullName evidence="1">Uncharacterized protein</fullName>
    </submittedName>
</protein>
<evidence type="ECO:0000313" key="1">
    <source>
        <dbReference type="EMBL" id="CAB4138879.1"/>
    </source>
</evidence>
<gene>
    <name evidence="1" type="ORF">UFOVP343_19</name>
</gene>